<evidence type="ECO:0000256" key="4">
    <source>
        <dbReference type="ARBA" id="ARBA00022692"/>
    </source>
</evidence>
<keyword evidence="6 7" id="KW-0472">Membrane</keyword>
<accession>A0A229UQE1</accession>
<keyword evidence="5 7" id="KW-1133">Transmembrane helix</keyword>
<gene>
    <name evidence="8" type="ORF">CF651_14505</name>
</gene>
<feature type="transmembrane region" description="Helical" evidence="7">
    <location>
        <begin position="79"/>
        <end position="97"/>
    </location>
</feature>
<organism evidence="8 9">
    <name type="scientific">Paenibacillus rigui</name>
    <dbReference type="NCBI Taxonomy" id="554312"/>
    <lineage>
        <taxon>Bacteria</taxon>
        <taxon>Bacillati</taxon>
        <taxon>Bacillota</taxon>
        <taxon>Bacilli</taxon>
        <taxon>Bacillales</taxon>
        <taxon>Paenibacillaceae</taxon>
        <taxon>Paenibacillus</taxon>
    </lineage>
</organism>
<comment type="subcellular location">
    <subcellularLocation>
        <location evidence="1">Cell membrane</location>
        <topology evidence="1">Multi-pass membrane protein</topology>
    </subcellularLocation>
</comment>
<feature type="transmembrane region" description="Helical" evidence="7">
    <location>
        <begin position="304"/>
        <end position="328"/>
    </location>
</feature>
<dbReference type="RefSeq" id="WP_094015585.1">
    <property type="nucleotide sequence ID" value="NZ_NMQW01000020.1"/>
</dbReference>
<feature type="transmembrane region" description="Helical" evidence="7">
    <location>
        <begin position="55"/>
        <end position="73"/>
    </location>
</feature>
<sequence>MLESTIAIVLVWFLVFIYSILGSIDFGSGFWGMLLGRGRQTNAGHLANRYLSPTWEVTNTFLVLLVVALVGFFPKAVAILGTALILPVSLVLFLLLIRSSFMVYAYSSDKYDKQLRVVSGITGLLIPGLLVSILPISLGGFIDFPNGVPTLHFGSLMLSPTLWAHLGFGLTTELFLSALFLSDYAKESNDESAYLLYRKAAIGLGPFTLCFAIITIYTLHPEAAWLKTGIEQNIIWFILSILAFVIGYCALLSFRGSGPSLVPRVAFTAIILQYVFASIGYGLAHLPYMIQPHLTVEQGFTNSVTFHALLVAYAIGILILGPAFYLFWKLFLKDRRYLRQD</sequence>
<dbReference type="GO" id="GO:0005886">
    <property type="term" value="C:plasma membrane"/>
    <property type="evidence" value="ECO:0007669"/>
    <property type="project" value="UniProtKB-SubCell"/>
</dbReference>
<evidence type="ECO:0000256" key="7">
    <source>
        <dbReference type="SAM" id="Phobius"/>
    </source>
</evidence>
<evidence type="ECO:0008006" key="10">
    <source>
        <dbReference type="Google" id="ProtNLM"/>
    </source>
</evidence>
<feature type="transmembrane region" description="Helical" evidence="7">
    <location>
        <begin position="201"/>
        <end position="219"/>
    </location>
</feature>
<feature type="transmembrane region" description="Helical" evidence="7">
    <location>
        <begin position="162"/>
        <end position="181"/>
    </location>
</feature>
<dbReference type="AlphaFoldDB" id="A0A229UQE1"/>
<feature type="transmembrane region" description="Helical" evidence="7">
    <location>
        <begin position="6"/>
        <end position="34"/>
    </location>
</feature>
<keyword evidence="4 7" id="KW-0812">Transmembrane</keyword>
<protein>
    <recommendedName>
        <fullName evidence="10">Cytochrome D ubiquinol oxidase subunit II</fullName>
    </recommendedName>
</protein>
<evidence type="ECO:0000256" key="6">
    <source>
        <dbReference type="ARBA" id="ARBA00023136"/>
    </source>
</evidence>
<feature type="transmembrane region" description="Helical" evidence="7">
    <location>
        <begin position="261"/>
        <end position="284"/>
    </location>
</feature>
<evidence type="ECO:0000313" key="8">
    <source>
        <dbReference type="EMBL" id="OXM85594.1"/>
    </source>
</evidence>
<comment type="caution">
    <text evidence="8">The sequence shown here is derived from an EMBL/GenBank/DDBJ whole genome shotgun (WGS) entry which is preliminary data.</text>
</comment>
<evidence type="ECO:0000256" key="1">
    <source>
        <dbReference type="ARBA" id="ARBA00004651"/>
    </source>
</evidence>
<evidence type="ECO:0000313" key="9">
    <source>
        <dbReference type="Proteomes" id="UP000215509"/>
    </source>
</evidence>
<dbReference type="InterPro" id="IPR003317">
    <property type="entry name" value="Cyt-d_oxidase_su2"/>
</dbReference>
<keyword evidence="3" id="KW-1003">Cell membrane</keyword>
<evidence type="ECO:0000256" key="5">
    <source>
        <dbReference type="ARBA" id="ARBA00022989"/>
    </source>
</evidence>
<feature type="transmembrane region" description="Helical" evidence="7">
    <location>
        <begin position="117"/>
        <end position="142"/>
    </location>
</feature>
<evidence type="ECO:0000256" key="3">
    <source>
        <dbReference type="ARBA" id="ARBA00022475"/>
    </source>
</evidence>
<proteinExistence type="inferred from homology"/>
<name>A0A229UQE1_9BACL</name>
<dbReference type="EMBL" id="NMQW01000020">
    <property type="protein sequence ID" value="OXM85594.1"/>
    <property type="molecule type" value="Genomic_DNA"/>
</dbReference>
<feature type="transmembrane region" description="Helical" evidence="7">
    <location>
        <begin position="234"/>
        <end position="254"/>
    </location>
</feature>
<keyword evidence="9" id="KW-1185">Reference proteome</keyword>
<dbReference type="OrthoDB" id="2416742at2"/>
<dbReference type="Proteomes" id="UP000215509">
    <property type="component" value="Unassembled WGS sequence"/>
</dbReference>
<evidence type="ECO:0000256" key="2">
    <source>
        <dbReference type="ARBA" id="ARBA00007543"/>
    </source>
</evidence>
<comment type="similarity">
    <text evidence="2">Belongs to the cytochrome ubiquinol oxidase subunit 2 family.</text>
</comment>
<reference evidence="8 9" key="1">
    <citation type="submission" date="2017-07" db="EMBL/GenBank/DDBJ databases">
        <title>Genome sequencing and assembly of Paenibacillus rigui.</title>
        <authorList>
            <person name="Mayilraj S."/>
        </authorList>
    </citation>
    <scope>NUCLEOTIDE SEQUENCE [LARGE SCALE GENOMIC DNA]</scope>
    <source>
        <strain evidence="8 9">JCM 16352</strain>
    </source>
</reference>
<dbReference type="Pfam" id="PF02322">
    <property type="entry name" value="Cyt_bd_oxida_II"/>
    <property type="match status" value="1"/>
</dbReference>